<name>A0A2H4UFG3_ECOLX</name>
<evidence type="ECO:0000313" key="1">
    <source>
        <dbReference type="EMBL" id="ATZ71980.1"/>
    </source>
</evidence>
<sequence>MFPPYYIFIIYCNHTEIRTCPSTDYLFSLLFFHATSPAVASKNIRP</sequence>
<geneLocation type="plasmid" evidence="1">
    <name>pHNSD138-1</name>
</geneLocation>
<organism evidence="1">
    <name type="scientific">Escherichia coli</name>
    <dbReference type="NCBI Taxonomy" id="562"/>
    <lineage>
        <taxon>Bacteria</taxon>
        <taxon>Pseudomonadati</taxon>
        <taxon>Pseudomonadota</taxon>
        <taxon>Gammaproteobacteria</taxon>
        <taxon>Enterobacterales</taxon>
        <taxon>Enterobacteriaceae</taxon>
        <taxon>Escherichia</taxon>
    </lineage>
</organism>
<accession>A0A2H4UFG3</accession>
<proteinExistence type="predicted"/>
<dbReference type="AlphaFoldDB" id="A0A2H4UFG3"/>
<keyword evidence="1" id="KW-0614">Plasmid</keyword>
<reference evidence="1" key="1">
    <citation type="submission" date="2017-10" db="EMBL/GenBank/DDBJ databases">
        <authorList>
            <person name="Lv L."/>
            <person name="Song Q."/>
            <person name="Zhang Q."/>
            <person name="Liu J."/>
        </authorList>
    </citation>
    <scope>NUCLEOTIDE SEQUENCE</scope>
    <source>
        <strain evidence="1">SDX5C138</strain>
        <plasmid evidence="1">pHNSD138-1</plasmid>
    </source>
</reference>
<protein>
    <submittedName>
        <fullName evidence="1">Uncharacterized protein</fullName>
    </submittedName>
</protein>
<dbReference type="EMBL" id="MG271839">
    <property type="protein sequence ID" value="ATZ71980.1"/>
    <property type="molecule type" value="Genomic_DNA"/>
</dbReference>